<feature type="non-terminal residue" evidence="1">
    <location>
        <position position="54"/>
    </location>
</feature>
<name>A0A371GLX3_MUCPR</name>
<dbReference type="Proteomes" id="UP000257109">
    <property type="component" value="Unassembled WGS sequence"/>
</dbReference>
<proteinExistence type="predicted"/>
<evidence type="ECO:0000313" key="2">
    <source>
        <dbReference type="Proteomes" id="UP000257109"/>
    </source>
</evidence>
<dbReference type="EMBL" id="QJKJ01005087">
    <property type="protein sequence ID" value="RDX91557.1"/>
    <property type="molecule type" value="Genomic_DNA"/>
</dbReference>
<comment type="caution">
    <text evidence="1">The sequence shown here is derived from an EMBL/GenBank/DDBJ whole genome shotgun (WGS) entry which is preliminary data.</text>
</comment>
<evidence type="ECO:0000313" key="1">
    <source>
        <dbReference type="EMBL" id="RDX91557.1"/>
    </source>
</evidence>
<dbReference type="AlphaFoldDB" id="A0A371GLX3"/>
<reference evidence="1" key="1">
    <citation type="submission" date="2018-05" db="EMBL/GenBank/DDBJ databases">
        <title>Draft genome of Mucuna pruriens seed.</title>
        <authorList>
            <person name="Nnadi N.E."/>
            <person name="Vos R."/>
            <person name="Hasami M.H."/>
            <person name="Devisetty U.K."/>
            <person name="Aguiy J.C."/>
        </authorList>
    </citation>
    <scope>NUCLEOTIDE SEQUENCE [LARGE SCALE GENOMIC DNA]</scope>
    <source>
        <strain evidence="1">JCA_2017</strain>
    </source>
</reference>
<keyword evidence="2" id="KW-1185">Reference proteome</keyword>
<protein>
    <submittedName>
        <fullName evidence="1">Uncharacterized protein</fullName>
    </submittedName>
</protein>
<gene>
    <name evidence="1" type="ORF">CR513_26452</name>
</gene>
<accession>A0A371GLX3</accession>
<organism evidence="1 2">
    <name type="scientific">Mucuna pruriens</name>
    <name type="common">Velvet bean</name>
    <name type="synonym">Dolichos pruriens</name>
    <dbReference type="NCBI Taxonomy" id="157652"/>
    <lineage>
        <taxon>Eukaryota</taxon>
        <taxon>Viridiplantae</taxon>
        <taxon>Streptophyta</taxon>
        <taxon>Embryophyta</taxon>
        <taxon>Tracheophyta</taxon>
        <taxon>Spermatophyta</taxon>
        <taxon>Magnoliopsida</taxon>
        <taxon>eudicotyledons</taxon>
        <taxon>Gunneridae</taxon>
        <taxon>Pentapetalae</taxon>
        <taxon>rosids</taxon>
        <taxon>fabids</taxon>
        <taxon>Fabales</taxon>
        <taxon>Fabaceae</taxon>
        <taxon>Papilionoideae</taxon>
        <taxon>50 kb inversion clade</taxon>
        <taxon>NPAAA clade</taxon>
        <taxon>indigoferoid/millettioid clade</taxon>
        <taxon>Phaseoleae</taxon>
        <taxon>Mucuna</taxon>
    </lineage>
</organism>
<sequence length="54" mass="6474">MIKLQRYGKILKTNFPKQLPLNISNYFTQLSTMWEKIDNFWPTRDYTCTIACTP</sequence>